<evidence type="ECO:0000313" key="3">
    <source>
        <dbReference type="Proteomes" id="UP001262410"/>
    </source>
</evidence>
<evidence type="ECO:0000259" key="1">
    <source>
        <dbReference type="PROSITE" id="PS50075"/>
    </source>
</evidence>
<dbReference type="Pfam" id="PF00550">
    <property type="entry name" value="PP-binding"/>
    <property type="match status" value="1"/>
</dbReference>
<keyword evidence="3" id="KW-1185">Reference proteome</keyword>
<dbReference type="RefSeq" id="WP_309793053.1">
    <property type="nucleotide sequence ID" value="NZ_JAVDPW010000002.1"/>
</dbReference>
<gene>
    <name evidence="2" type="ORF">E9232_001464</name>
</gene>
<organism evidence="2 3">
    <name type="scientific">Inquilinus ginsengisoli</name>
    <dbReference type="NCBI Taxonomy" id="363840"/>
    <lineage>
        <taxon>Bacteria</taxon>
        <taxon>Pseudomonadati</taxon>
        <taxon>Pseudomonadota</taxon>
        <taxon>Alphaproteobacteria</taxon>
        <taxon>Rhodospirillales</taxon>
        <taxon>Rhodospirillaceae</taxon>
        <taxon>Inquilinus</taxon>
    </lineage>
</organism>
<name>A0ABU1JKV2_9PROT</name>
<comment type="caution">
    <text evidence="2">The sequence shown here is derived from an EMBL/GenBank/DDBJ whole genome shotgun (WGS) entry which is preliminary data.</text>
</comment>
<evidence type="ECO:0000313" key="2">
    <source>
        <dbReference type="EMBL" id="MDR6288957.1"/>
    </source>
</evidence>
<reference evidence="2 3" key="1">
    <citation type="submission" date="2023-07" db="EMBL/GenBank/DDBJ databases">
        <title>Sorghum-associated microbial communities from plants grown in Nebraska, USA.</title>
        <authorList>
            <person name="Schachtman D."/>
        </authorList>
    </citation>
    <scope>NUCLEOTIDE SEQUENCE [LARGE SCALE GENOMIC DNA]</scope>
    <source>
        <strain evidence="2 3">584</strain>
    </source>
</reference>
<dbReference type="InterPro" id="IPR036736">
    <property type="entry name" value="ACP-like_sf"/>
</dbReference>
<dbReference type="SUPFAM" id="SSF47336">
    <property type="entry name" value="ACP-like"/>
    <property type="match status" value="1"/>
</dbReference>
<sequence length="83" mass="9125">MTKEDVIARLADVFHAVFDDDSIVLTPQTTAADIEEWDSLNQIKIIVGAQSAFGVKLDARRIKDFQNVGQMVDYISEQLAAAG</sequence>
<dbReference type="Gene3D" id="1.10.1200.10">
    <property type="entry name" value="ACP-like"/>
    <property type="match status" value="1"/>
</dbReference>
<accession>A0ABU1JKV2</accession>
<dbReference type="PROSITE" id="PS50075">
    <property type="entry name" value="CARRIER"/>
    <property type="match status" value="1"/>
</dbReference>
<dbReference type="Proteomes" id="UP001262410">
    <property type="component" value="Unassembled WGS sequence"/>
</dbReference>
<dbReference type="EMBL" id="JAVDPW010000002">
    <property type="protein sequence ID" value="MDR6288957.1"/>
    <property type="molecule type" value="Genomic_DNA"/>
</dbReference>
<protein>
    <submittedName>
        <fullName evidence="2">Acyl carrier protein</fullName>
    </submittedName>
</protein>
<proteinExistence type="predicted"/>
<feature type="domain" description="Carrier" evidence="1">
    <location>
        <begin position="1"/>
        <end position="79"/>
    </location>
</feature>
<dbReference type="InterPro" id="IPR009081">
    <property type="entry name" value="PP-bd_ACP"/>
</dbReference>